<evidence type="ECO:0000313" key="2">
    <source>
        <dbReference type="Proteomes" id="UP001153331"/>
    </source>
</evidence>
<gene>
    <name evidence="1" type="ORF">OPT61_g2240</name>
</gene>
<proteinExistence type="predicted"/>
<dbReference type="EMBL" id="JAPHNI010000100">
    <property type="protein sequence ID" value="KAJ8116297.1"/>
    <property type="molecule type" value="Genomic_DNA"/>
</dbReference>
<protein>
    <submittedName>
        <fullName evidence="1">Uncharacterized protein</fullName>
    </submittedName>
</protein>
<dbReference type="Proteomes" id="UP001153331">
    <property type="component" value="Unassembled WGS sequence"/>
</dbReference>
<reference evidence="1" key="1">
    <citation type="submission" date="2022-11" db="EMBL/GenBank/DDBJ databases">
        <title>Genome Sequence of Boeremia exigua.</title>
        <authorList>
            <person name="Buettner E."/>
        </authorList>
    </citation>
    <scope>NUCLEOTIDE SEQUENCE</scope>
    <source>
        <strain evidence="1">CU02</strain>
    </source>
</reference>
<sequence length="99" mass="10392">MPHSLSPESTPAGESSREMSQAEDTKPEPETQDTSMEDAPSPPAAVEKSKASLEELFDDDSDGEFASSAPVKSEEEASQPAPMSAAILLPSAAHAHIQQ</sequence>
<comment type="caution">
    <text evidence="1">The sequence shown here is derived from an EMBL/GenBank/DDBJ whole genome shotgun (WGS) entry which is preliminary data.</text>
</comment>
<keyword evidence="2" id="KW-1185">Reference proteome</keyword>
<evidence type="ECO:0000313" key="1">
    <source>
        <dbReference type="EMBL" id="KAJ8116297.1"/>
    </source>
</evidence>
<name>A0ACC2IMG3_9PLEO</name>
<accession>A0ACC2IMG3</accession>
<organism evidence="1 2">
    <name type="scientific">Boeremia exigua</name>
    <dbReference type="NCBI Taxonomy" id="749465"/>
    <lineage>
        <taxon>Eukaryota</taxon>
        <taxon>Fungi</taxon>
        <taxon>Dikarya</taxon>
        <taxon>Ascomycota</taxon>
        <taxon>Pezizomycotina</taxon>
        <taxon>Dothideomycetes</taxon>
        <taxon>Pleosporomycetidae</taxon>
        <taxon>Pleosporales</taxon>
        <taxon>Pleosporineae</taxon>
        <taxon>Didymellaceae</taxon>
        <taxon>Boeremia</taxon>
    </lineage>
</organism>